<organism evidence="1 2">
    <name type="scientific">Rosa chinensis</name>
    <name type="common">China rose</name>
    <dbReference type="NCBI Taxonomy" id="74649"/>
    <lineage>
        <taxon>Eukaryota</taxon>
        <taxon>Viridiplantae</taxon>
        <taxon>Streptophyta</taxon>
        <taxon>Embryophyta</taxon>
        <taxon>Tracheophyta</taxon>
        <taxon>Spermatophyta</taxon>
        <taxon>Magnoliopsida</taxon>
        <taxon>eudicotyledons</taxon>
        <taxon>Gunneridae</taxon>
        <taxon>Pentapetalae</taxon>
        <taxon>rosids</taxon>
        <taxon>fabids</taxon>
        <taxon>Rosales</taxon>
        <taxon>Rosaceae</taxon>
        <taxon>Rosoideae</taxon>
        <taxon>Rosoideae incertae sedis</taxon>
        <taxon>Rosa</taxon>
    </lineage>
</organism>
<gene>
    <name evidence="1" type="ORF">RchiOBHm_Chr4g0431531</name>
</gene>
<evidence type="ECO:0000313" key="1">
    <source>
        <dbReference type="EMBL" id="PRQ40018.1"/>
    </source>
</evidence>
<reference evidence="1 2" key="1">
    <citation type="journal article" date="2018" name="Nat. Genet.">
        <title>The Rosa genome provides new insights in the design of modern roses.</title>
        <authorList>
            <person name="Bendahmane M."/>
        </authorList>
    </citation>
    <scope>NUCLEOTIDE SEQUENCE [LARGE SCALE GENOMIC DNA]</scope>
    <source>
        <strain evidence="2">cv. Old Blush</strain>
    </source>
</reference>
<proteinExistence type="predicted"/>
<dbReference type="EMBL" id="PDCK01000042">
    <property type="protein sequence ID" value="PRQ40018.1"/>
    <property type="molecule type" value="Genomic_DNA"/>
</dbReference>
<accession>A0A2P6R0T5</accession>
<sequence length="68" mass="7771">MQRVRVQIDELSLCYIQNLQEDCSFLVFTETKLAGVPQEFLKVYIFPIIFKSTILNTAYASSLGLYCG</sequence>
<dbReference type="AlphaFoldDB" id="A0A2P6R0T5"/>
<dbReference type="Gramene" id="PRQ40018">
    <property type="protein sequence ID" value="PRQ40018"/>
    <property type="gene ID" value="RchiOBHm_Chr4g0431531"/>
</dbReference>
<name>A0A2P6R0T5_ROSCH</name>
<protein>
    <submittedName>
        <fullName evidence="1">Putative neurolysin/Thimet oligopeptidase, domain 2</fullName>
    </submittedName>
</protein>
<keyword evidence="2" id="KW-1185">Reference proteome</keyword>
<dbReference type="Proteomes" id="UP000238479">
    <property type="component" value="Chromosome 4"/>
</dbReference>
<comment type="caution">
    <text evidence="1">The sequence shown here is derived from an EMBL/GenBank/DDBJ whole genome shotgun (WGS) entry which is preliminary data.</text>
</comment>
<evidence type="ECO:0000313" key="2">
    <source>
        <dbReference type="Proteomes" id="UP000238479"/>
    </source>
</evidence>